<name>A0AAV3RTB2_LITER</name>
<dbReference type="Proteomes" id="UP001454036">
    <property type="component" value="Unassembled WGS sequence"/>
</dbReference>
<proteinExistence type="predicted"/>
<dbReference type="CDD" id="cd09272">
    <property type="entry name" value="RNase_HI_RT_Ty1"/>
    <property type="match status" value="1"/>
</dbReference>
<accession>A0AAV3RTB2</accession>
<gene>
    <name evidence="2" type="ORF">LIER_31517</name>
</gene>
<dbReference type="PANTHER" id="PTHR11439">
    <property type="entry name" value="GAG-POL-RELATED RETROTRANSPOSON"/>
    <property type="match status" value="1"/>
</dbReference>
<keyword evidence="3" id="KW-1185">Reference proteome</keyword>
<evidence type="ECO:0000313" key="2">
    <source>
        <dbReference type="EMBL" id="GAA0184229.1"/>
    </source>
</evidence>
<evidence type="ECO:0000313" key="3">
    <source>
        <dbReference type="Proteomes" id="UP001454036"/>
    </source>
</evidence>
<keyword evidence="2" id="KW-0472">Membrane</keyword>
<comment type="caution">
    <text evidence="2">The sequence shown here is derived from an EMBL/GenBank/DDBJ whole genome shotgun (WGS) entry which is preliminary data.</text>
</comment>
<dbReference type="AlphaFoldDB" id="A0AAV3RTB2"/>
<dbReference type="EMBL" id="BAABME010011742">
    <property type="protein sequence ID" value="GAA0184229.1"/>
    <property type="molecule type" value="Genomic_DNA"/>
</dbReference>
<dbReference type="SUPFAM" id="SSF56672">
    <property type="entry name" value="DNA/RNA polymerases"/>
    <property type="match status" value="1"/>
</dbReference>
<organism evidence="2 3">
    <name type="scientific">Lithospermum erythrorhizon</name>
    <name type="common">Purple gromwell</name>
    <name type="synonym">Lithospermum officinale var. erythrorhizon</name>
    <dbReference type="NCBI Taxonomy" id="34254"/>
    <lineage>
        <taxon>Eukaryota</taxon>
        <taxon>Viridiplantae</taxon>
        <taxon>Streptophyta</taxon>
        <taxon>Embryophyta</taxon>
        <taxon>Tracheophyta</taxon>
        <taxon>Spermatophyta</taxon>
        <taxon>Magnoliopsida</taxon>
        <taxon>eudicotyledons</taxon>
        <taxon>Gunneridae</taxon>
        <taxon>Pentapetalae</taxon>
        <taxon>asterids</taxon>
        <taxon>lamiids</taxon>
        <taxon>Boraginales</taxon>
        <taxon>Boraginaceae</taxon>
        <taxon>Boraginoideae</taxon>
        <taxon>Lithospermeae</taxon>
        <taxon>Lithospermum</taxon>
    </lineage>
</organism>
<keyword evidence="2" id="KW-0812">Transmembrane</keyword>
<dbReference type="InterPro" id="IPR043502">
    <property type="entry name" value="DNA/RNA_pol_sf"/>
</dbReference>
<sequence>MLRYLVGTGYCLFLGPNLVSWSSKKQPTVARSSSEAEYRALASAAAEITWMQHLLKDLHISLYAAAQAFCDNIAATYLAQNPVLHSRTKHICIDYHFVREKVALGDLTVSHVHTHLQPADVLPKPLPSPKFHSAINNLCLSNAAQIEGSLHLVNNGNTTSGTTRSHPFETRGDDSLQRGCSGKENQRSLMASSKLTKDWVMHKSDGVVKVEEDSVAEKNRNDLEKIVAEKTA</sequence>
<dbReference type="PANTHER" id="PTHR11439:SF455">
    <property type="entry name" value="RLK (RECEPTOR-LIKE PROTEIN KINASE) 8, PUTATIVE-RELATED"/>
    <property type="match status" value="1"/>
</dbReference>
<keyword evidence="2" id="KW-0675">Receptor</keyword>
<feature type="region of interest" description="Disordered" evidence="1">
    <location>
        <begin position="157"/>
        <end position="185"/>
    </location>
</feature>
<reference evidence="2 3" key="1">
    <citation type="submission" date="2024-01" db="EMBL/GenBank/DDBJ databases">
        <title>The complete chloroplast genome sequence of Lithospermum erythrorhizon: insights into the phylogenetic relationship among Boraginaceae species and the maternal lineages of purple gromwells.</title>
        <authorList>
            <person name="Okada T."/>
            <person name="Watanabe K."/>
        </authorList>
    </citation>
    <scope>NUCLEOTIDE SEQUENCE [LARGE SCALE GENOMIC DNA]</scope>
</reference>
<feature type="compositionally biased region" description="Basic and acidic residues" evidence="1">
    <location>
        <begin position="166"/>
        <end position="176"/>
    </location>
</feature>
<evidence type="ECO:0000256" key="1">
    <source>
        <dbReference type="SAM" id="MobiDB-lite"/>
    </source>
</evidence>
<protein>
    <submittedName>
        <fullName evidence="2">Transmembrane signal receptor</fullName>
    </submittedName>
</protein>